<dbReference type="Gene3D" id="3.90.550.10">
    <property type="entry name" value="Spore Coat Polysaccharide Biosynthesis Protein SpsA, Chain A"/>
    <property type="match status" value="1"/>
</dbReference>
<comment type="pathway">
    <text evidence="1">Cell wall biogenesis; cell wall polysaccharide biosynthesis.</text>
</comment>
<evidence type="ECO:0000313" key="7">
    <source>
        <dbReference type="Proteomes" id="UP000007517"/>
    </source>
</evidence>
<organism evidence="6 7">
    <name type="scientific">Blastococcus saxobsidens (strain DD2)</name>
    <dbReference type="NCBI Taxonomy" id="1146883"/>
    <lineage>
        <taxon>Bacteria</taxon>
        <taxon>Bacillati</taxon>
        <taxon>Actinomycetota</taxon>
        <taxon>Actinomycetes</taxon>
        <taxon>Geodermatophilales</taxon>
        <taxon>Geodermatophilaceae</taxon>
        <taxon>Blastococcus</taxon>
    </lineage>
</organism>
<gene>
    <name evidence="6" type="ordered locus">BLASA_0408</name>
</gene>
<keyword evidence="3" id="KW-0328">Glycosyltransferase</keyword>
<accession>H6RN26</accession>
<evidence type="ECO:0000313" key="6">
    <source>
        <dbReference type="EMBL" id="CCG01379.1"/>
    </source>
</evidence>
<dbReference type="HOGENOM" id="CLU_023845_0_5_11"/>
<dbReference type="PANTHER" id="PTHR43179:SF12">
    <property type="entry name" value="GALACTOFURANOSYLTRANSFERASE GLFT2"/>
    <property type="match status" value="1"/>
</dbReference>
<keyword evidence="4 6" id="KW-0808">Transferase</keyword>
<evidence type="ECO:0000256" key="1">
    <source>
        <dbReference type="ARBA" id="ARBA00004776"/>
    </source>
</evidence>
<reference evidence="6 7" key="1">
    <citation type="journal article" date="2012" name="J. Bacteriol.">
        <title>Genome Sequence of Blastococcus saxobsidens DD2, a Stone-Inhabiting Bacterium.</title>
        <authorList>
            <person name="Chouaia B."/>
            <person name="Crotti E."/>
            <person name="Brusetti L."/>
            <person name="Daffonchio D."/>
            <person name="Essoussi I."/>
            <person name="Nouioui I."/>
            <person name="Sbissi I."/>
            <person name="Ghodhbane-Gtari F."/>
            <person name="Gtari M."/>
            <person name="Vacherie B."/>
            <person name="Barbe V."/>
            <person name="Medigue C."/>
            <person name="Gury J."/>
            <person name="Pujic P."/>
            <person name="Normand P."/>
        </authorList>
    </citation>
    <scope>NUCLEOTIDE SEQUENCE [LARGE SCALE GENOMIC DNA]</scope>
    <source>
        <strain evidence="6 7">DD2</strain>
    </source>
</reference>
<dbReference type="PANTHER" id="PTHR43179">
    <property type="entry name" value="RHAMNOSYLTRANSFERASE WBBL"/>
    <property type="match status" value="1"/>
</dbReference>
<dbReference type="InterPro" id="IPR029044">
    <property type="entry name" value="Nucleotide-diphossugar_trans"/>
</dbReference>
<dbReference type="OrthoDB" id="9771846at2"/>
<evidence type="ECO:0000256" key="2">
    <source>
        <dbReference type="ARBA" id="ARBA00006739"/>
    </source>
</evidence>
<name>H6RN26_BLASD</name>
<evidence type="ECO:0000256" key="3">
    <source>
        <dbReference type="ARBA" id="ARBA00022676"/>
    </source>
</evidence>
<dbReference type="GO" id="GO:0016757">
    <property type="term" value="F:glycosyltransferase activity"/>
    <property type="evidence" value="ECO:0007669"/>
    <property type="project" value="UniProtKB-KW"/>
</dbReference>
<keyword evidence="7" id="KW-1185">Reference proteome</keyword>
<dbReference type="InterPro" id="IPR001173">
    <property type="entry name" value="Glyco_trans_2-like"/>
</dbReference>
<dbReference type="eggNOG" id="COG1216">
    <property type="taxonomic scope" value="Bacteria"/>
</dbReference>
<dbReference type="Pfam" id="PF00535">
    <property type="entry name" value="Glycos_transf_2"/>
    <property type="match status" value="1"/>
</dbReference>
<dbReference type="Proteomes" id="UP000007517">
    <property type="component" value="Chromosome"/>
</dbReference>
<feature type="domain" description="Glycosyltransferase 2-like" evidence="5">
    <location>
        <begin position="14"/>
        <end position="150"/>
    </location>
</feature>
<dbReference type="EMBL" id="FO117623">
    <property type="protein sequence ID" value="CCG01379.1"/>
    <property type="molecule type" value="Genomic_DNA"/>
</dbReference>
<sequence length="306" mass="32566">MVAVPLTERDVELVVVTYRSRAQLEGLLSGLSEDLPVVVVDNSDGVDGVDEVVSKRPRGRYLPGGGVGFARAANLGARTSTAEYLVFLNPDIRPTDEVLATLVQDVADDPTCAASAATRADAAGRPQKNGGWEPSVGRAFTHALGAHKVFRRAGLYATPRLDQPLAVDWVSGGCMAVRRETFLSLGGFDESFYVYCEDMAYGRAAREHGLTERLRTDVTFVGDAGGSGAPSLEMARLRGAAMTRYVRKHNPAAVALAINAVNAAGYAVRAAQLRLRGDRTTAQVCWAYVKGAVTARATVAGRVVTR</sequence>
<comment type="similarity">
    <text evidence="2">Belongs to the glycosyltransferase 2 family.</text>
</comment>
<protein>
    <submittedName>
        <fullName evidence="6">Putative Glycosyltransferase-like</fullName>
    </submittedName>
</protein>
<dbReference type="SUPFAM" id="SSF53448">
    <property type="entry name" value="Nucleotide-diphospho-sugar transferases"/>
    <property type="match status" value="1"/>
</dbReference>
<reference evidence="7" key="2">
    <citation type="submission" date="2012-02" db="EMBL/GenBank/DDBJ databases">
        <title>Complete genome sequence of Blastococcus saxobsidens strain DD2.</title>
        <authorList>
            <person name="Genoscope."/>
        </authorList>
    </citation>
    <scope>NUCLEOTIDE SEQUENCE [LARGE SCALE GENOMIC DNA]</scope>
    <source>
        <strain evidence="7">DD2</strain>
    </source>
</reference>
<evidence type="ECO:0000259" key="5">
    <source>
        <dbReference type="Pfam" id="PF00535"/>
    </source>
</evidence>
<proteinExistence type="inferred from homology"/>
<dbReference type="KEGG" id="bsd:BLASA_0408"/>
<dbReference type="STRING" id="1146883.BLASA_0408"/>
<evidence type="ECO:0000256" key="4">
    <source>
        <dbReference type="ARBA" id="ARBA00022679"/>
    </source>
</evidence>
<dbReference type="RefSeq" id="WP_014374295.1">
    <property type="nucleotide sequence ID" value="NC_016943.1"/>
</dbReference>
<dbReference type="AlphaFoldDB" id="H6RN26"/>